<evidence type="ECO:0000256" key="1">
    <source>
        <dbReference type="PROSITE-ProRule" id="PRU00042"/>
    </source>
</evidence>
<feature type="region of interest" description="Disordered" evidence="2">
    <location>
        <begin position="1"/>
        <end position="20"/>
    </location>
</feature>
<dbReference type="GO" id="GO:0008270">
    <property type="term" value="F:zinc ion binding"/>
    <property type="evidence" value="ECO:0007669"/>
    <property type="project" value="UniProtKB-KW"/>
</dbReference>
<dbReference type="RefSeq" id="XP_013262381.1">
    <property type="nucleotide sequence ID" value="XM_013406927.1"/>
</dbReference>
<comment type="caution">
    <text evidence="4">The sequence shown here is derived from an EMBL/GenBank/DDBJ whole genome shotgun (WGS) entry which is preliminary data.</text>
</comment>
<keyword evidence="1" id="KW-0863">Zinc-finger</keyword>
<name>A0A072PIX3_9EURO</name>
<dbReference type="GeneID" id="25279568"/>
<dbReference type="InterPro" id="IPR036236">
    <property type="entry name" value="Znf_C2H2_sf"/>
</dbReference>
<evidence type="ECO:0000313" key="5">
    <source>
        <dbReference type="Proteomes" id="UP000027920"/>
    </source>
</evidence>
<feature type="compositionally biased region" description="Basic and acidic residues" evidence="2">
    <location>
        <begin position="81"/>
        <end position="95"/>
    </location>
</feature>
<organism evidence="4 5">
    <name type="scientific">Exophiala aquamarina CBS 119918</name>
    <dbReference type="NCBI Taxonomy" id="1182545"/>
    <lineage>
        <taxon>Eukaryota</taxon>
        <taxon>Fungi</taxon>
        <taxon>Dikarya</taxon>
        <taxon>Ascomycota</taxon>
        <taxon>Pezizomycotina</taxon>
        <taxon>Eurotiomycetes</taxon>
        <taxon>Chaetothyriomycetidae</taxon>
        <taxon>Chaetothyriales</taxon>
        <taxon>Herpotrichiellaceae</taxon>
        <taxon>Exophiala</taxon>
    </lineage>
</organism>
<evidence type="ECO:0000259" key="3">
    <source>
        <dbReference type="PROSITE" id="PS50157"/>
    </source>
</evidence>
<dbReference type="PANTHER" id="PTHR47251:SF1">
    <property type="entry name" value="FINGER DOMAIN PROTEIN, PUTATIVE (AFU_ORTHOLOGUE AFUA_3G04180)-RELATED"/>
    <property type="match status" value="1"/>
</dbReference>
<dbReference type="PROSITE" id="PS50157">
    <property type="entry name" value="ZINC_FINGER_C2H2_2"/>
    <property type="match status" value="1"/>
</dbReference>
<dbReference type="Proteomes" id="UP000027920">
    <property type="component" value="Unassembled WGS sequence"/>
</dbReference>
<dbReference type="PANTHER" id="PTHR47251">
    <property type="entry name" value="FINGER DOMAIN PROTEIN, PUTATIVE (AFU_ORTHOLOGUE AFUA_3G04180)-RELATED"/>
    <property type="match status" value="1"/>
</dbReference>
<dbReference type="EMBL" id="AMGV01000003">
    <property type="protein sequence ID" value="KEF59791.1"/>
    <property type="molecule type" value="Genomic_DNA"/>
</dbReference>
<protein>
    <recommendedName>
        <fullName evidence="3">C2H2-type domain-containing protein</fullName>
    </recommendedName>
</protein>
<evidence type="ECO:0000256" key="2">
    <source>
        <dbReference type="SAM" id="MobiDB-lite"/>
    </source>
</evidence>
<gene>
    <name evidence="4" type="ORF">A1O9_04639</name>
</gene>
<sequence length="184" mass="20143">MAPVSLKGAHKDSLPPAPAPFRFFPSARGFTLPPANTQSAKQARSAFFCSLCQKGYSRMNEFEAHESSYDHQHKKRLKEMKEMQRQVQPKKEEKGPLMQIKLGTSAKSSTSGGGGFKKGGFKNAFAPADEEEKSQPEKDDAALVETKQALDEADSDVTDDEDYYDPLRPTGCMPGCKSHVATGP</sequence>
<proteinExistence type="predicted"/>
<keyword evidence="1" id="KW-0862">Zinc</keyword>
<dbReference type="OrthoDB" id="4822at2759"/>
<dbReference type="HOGENOM" id="CLU_089381_1_0_1"/>
<evidence type="ECO:0000313" key="4">
    <source>
        <dbReference type="EMBL" id="KEF59791.1"/>
    </source>
</evidence>
<feature type="region of interest" description="Disordered" evidence="2">
    <location>
        <begin position="81"/>
        <end position="184"/>
    </location>
</feature>
<reference evidence="4 5" key="1">
    <citation type="submission" date="2013-03" db="EMBL/GenBank/DDBJ databases">
        <title>The Genome Sequence of Exophiala aquamarina CBS 119918.</title>
        <authorList>
            <consortium name="The Broad Institute Genomics Platform"/>
            <person name="Cuomo C."/>
            <person name="de Hoog S."/>
            <person name="Gorbushina A."/>
            <person name="Walker B."/>
            <person name="Young S.K."/>
            <person name="Zeng Q."/>
            <person name="Gargeya S."/>
            <person name="Fitzgerald M."/>
            <person name="Haas B."/>
            <person name="Abouelleil A."/>
            <person name="Allen A.W."/>
            <person name="Alvarado L."/>
            <person name="Arachchi H.M."/>
            <person name="Berlin A.M."/>
            <person name="Chapman S.B."/>
            <person name="Gainer-Dewar J."/>
            <person name="Goldberg J."/>
            <person name="Griggs A."/>
            <person name="Gujja S."/>
            <person name="Hansen M."/>
            <person name="Howarth C."/>
            <person name="Imamovic A."/>
            <person name="Ireland A."/>
            <person name="Larimer J."/>
            <person name="McCowan C."/>
            <person name="Murphy C."/>
            <person name="Pearson M."/>
            <person name="Poon T.W."/>
            <person name="Priest M."/>
            <person name="Roberts A."/>
            <person name="Saif S."/>
            <person name="Shea T."/>
            <person name="Sisk P."/>
            <person name="Sykes S."/>
            <person name="Wortman J."/>
            <person name="Nusbaum C."/>
            <person name="Birren B."/>
        </authorList>
    </citation>
    <scope>NUCLEOTIDE SEQUENCE [LARGE SCALE GENOMIC DNA]</scope>
    <source>
        <strain evidence="4 5">CBS 119918</strain>
    </source>
</reference>
<dbReference type="AlphaFoldDB" id="A0A072PIX3"/>
<keyword evidence="1" id="KW-0479">Metal-binding</keyword>
<feature type="compositionally biased region" description="Acidic residues" evidence="2">
    <location>
        <begin position="151"/>
        <end position="164"/>
    </location>
</feature>
<feature type="domain" description="C2H2-type" evidence="3">
    <location>
        <begin position="47"/>
        <end position="76"/>
    </location>
</feature>
<dbReference type="PROSITE" id="PS00028">
    <property type="entry name" value="ZINC_FINGER_C2H2_1"/>
    <property type="match status" value="1"/>
</dbReference>
<keyword evidence="5" id="KW-1185">Reference proteome</keyword>
<dbReference type="InterPro" id="IPR013087">
    <property type="entry name" value="Znf_C2H2_type"/>
</dbReference>
<dbReference type="STRING" id="1182545.A0A072PIX3"/>
<dbReference type="SUPFAM" id="SSF57667">
    <property type="entry name" value="beta-beta-alpha zinc fingers"/>
    <property type="match status" value="1"/>
</dbReference>
<dbReference type="VEuPathDB" id="FungiDB:A1O9_04639"/>
<accession>A0A072PIX3</accession>